<protein>
    <submittedName>
        <fullName evidence="1">Uncharacterized protein</fullName>
    </submittedName>
</protein>
<dbReference type="EMBL" id="QJSU01000004">
    <property type="protein sequence ID" value="PYE39213.1"/>
    <property type="molecule type" value="Genomic_DNA"/>
</dbReference>
<comment type="caution">
    <text evidence="1">The sequence shown here is derived from an EMBL/GenBank/DDBJ whole genome shotgun (WGS) entry which is preliminary data.</text>
</comment>
<proteinExistence type="predicted"/>
<name>A0A2V4UG96_9GAMM</name>
<keyword evidence="2" id="KW-1185">Reference proteome</keyword>
<evidence type="ECO:0000313" key="1">
    <source>
        <dbReference type="EMBL" id="PYE39213.1"/>
    </source>
</evidence>
<reference evidence="1 2" key="1">
    <citation type="submission" date="2018-06" db="EMBL/GenBank/DDBJ databases">
        <title>Genomic Encyclopedia of Type Strains, Phase III (KMG-III): the genomes of soil and plant-associated and newly described type strains.</title>
        <authorList>
            <person name="Whitman W."/>
        </authorList>
    </citation>
    <scope>NUCLEOTIDE SEQUENCE [LARGE SCALE GENOMIC DNA]</scope>
    <source>
        <strain evidence="1 2">CECT 5889</strain>
    </source>
</reference>
<evidence type="ECO:0000313" key="2">
    <source>
        <dbReference type="Proteomes" id="UP000247746"/>
    </source>
</evidence>
<dbReference type="AlphaFoldDB" id="A0A2V4UG96"/>
<accession>A0A2V4UG96</accession>
<sequence length="47" mass="5191">MNINEMSGQQLIDYINNADKQFTIQELKDIIQQASASIEGAADDAAY</sequence>
<gene>
    <name evidence="1" type="ORF">DFP82_10425</name>
</gene>
<dbReference type="RefSeq" id="WP_181416258.1">
    <property type="nucleotide sequence ID" value="NZ_QJSU01000004.1"/>
</dbReference>
<organism evidence="1 2">
    <name type="scientific">Psychrobacter fozii</name>
    <dbReference type="NCBI Taxonomy" id="198480"/>
    <lineage>
        <taxon>Bacteria</taxon>
        <taxon>Pseudomonadati</taxon>
        <taxon>Pseudomonadota</taxon>
        <taxon>Gammaproteobacteria</taxon>
        <taxon>Moraxellales</taxon>
        <taxon>Moraxellaceae</taxon>
        <taxon>Psychrobacter</taxon>
    </lineage>
</organism>
<dbReference type="Proteomes" id="UP000247746">
    <property type="component" value="Unassembled WGS sequence"/>
</dbReference>